<name>A0A8J9VLR8_9NEOP</name>
<dbReference type="Gene3D" id="6.10.250.3030">
    <property type="match status" value="1"/>
</dbReference>
<dbReference type="CDD" id="cd14733">
    <property type="entry name" value="BACK"/>
    <property type="match status" value="1"/>
</dbReference>
<evidence type="ECO:0000313" key="2">
    <source>
        <dbReference type="EMBL" id="CAH0722185.1"/>
    </source>
</evidence>
<reference evidence="2" key="1">
    <citation type="submission" date="2021-12" db="EMBL/GenBank/DDBJ databases">
        <authorList>
            <person name="Martin H S."/>
        </authorList>
    </citation>
    <scope>NUCLEOTIDE SEQUENCE</scope>
</reference>
<protein>
    <recommendedName>
        <fullName evidence="1">BTB domain-containing protein</fullName>
    </recommendedName>
</protein>
<dbReference type="Proteomes" id="UP000838878">
    <property type="component" value="Chromosome 3"/>
</dbReference>
<accession>A0A8J9VLR8</accession>
<proteinExistence type="predicted"/>
<dbReference type="EMBL" id="OV170223">
    <property type="protein sequence ID" value="CAH0722185.1"/>
    <property type="molecule type" value="Genomic_DNA"/>
</dbReference>
<sequence>MNKDLKMLDNEVIFGHRRCQTREVKWLLIEKLYEKCFRPNFYDIGGSYIEDVADLWFNCRTEIIGKIFLVHLFVVNRLQGQLNLSVACKNNILLKKKQYAAFLTSMQKTYEFDDAPALTCNYIITYSFSEADVELLKDLKCYISVTLRNNDQLSSDAKNEVLEKQDFKALLNDPVCSDFVIESADGVKFNVHEIILSANSEVFKAMLKENTAESQNRCMKMVDVESEDLKHIIHFIYTGTIEHLENCNFINLMMLGDKYDLKGLTEICKHGLMCQLNSENVFEILAIADLYNCDELKLAALKYIKNYKVKLQNSMFEELDNIKLVKELCTFLCSSF</sequence>
<gene>
    <name evidence="2" type="ORF">BINO364_LOCUS8188</name>
</gene>
<dbReference type="SMART" id="SM00225">
    <property type="entry name" value="BTB"/>
    <property type="match status" value="1"/>
</dbReference>
<dbReference type="OrthoDB" id="684045at2759"/>
<evidence type="ECO:0000259" key="1">
    <source>
        <dbReference type="SMART" id="SM00225"/>
    </source>
</evidence>
<feature type="non-terminal residue" evidence="2">
    <location>
        <position position="336"/>
    </location>
</feature>
<dbReference type="CDD" id="cd18186">
    <property type="entry name" value="BTB_POZ_ZBTB_KLHL-like"/>
    <property type="match status" value="1"/>
</dbReference>
<dbReference type="Pfam" id="PF00651">
    <property type="entry name" value="BTB"/>
    <property type="match status" value="1"/>
</dbReference>
<dbReference type="Gene3D" id="3.30.710.10">
    <property type="entry name" value="Potassium Channel Kv1.1, Chain A"/>
    <property type="match status" value="1"/>
</dbReference>
<dbReference type="SUPFAM" id="SSF54695">
    <property type="entry name" value="POZ domain"/>
    <property type="match status" value="1"/>
</dbReference>
<organism evidence="2 3">
    <name type="scientific">Brenthis ino</name>
    <name type="common">lesser marbled fritillary</name>
    <dbReference type="NCBI Taxonomy" id="405034"/>
    <lineage>
        <taxon>Eukaryota</taxon>
        <taxon>Metazoa</taxon>
        <taxon>Ecdysozoa</taxon>
        <taxon>Arthropoda</taxon>
        <taxon>Hexapoda</taxon>
        <taxon>Insecta</taxon>
        <taxon>Pterygota</taxon>
        <taxon>Neoptera</taxon>
        <taxon>Endopterygota</taxon>
        <taxon>Lepidoptera</taxon>
        <taxon>Glossata</taxon>
        <taxon>Ditrysia</taxon>
        <taxon>Papilionoidea</taxon>
        <taxon>Nymphalidae</taxon>
        <taxon>Heliconiinae</taxon>
        <taxon>Argynnini</taxon>
        <taxon>Brenthis</taxon>
    </lineage>
</organism>
<keyword evidence="3" id="KW-1185">Reference proteome</keyword>
<evidence type="ECO:0000313" key="3">
    <source>
        <dbReference type="Proteomes" id="UP000838878"/>
    </source>
</evidence>
<dbReference type="AlphaFoldDB" id="A0A8J9VLR8"/>
<dbReference type="InterPro" id="IPR011333">
    <property type="entry name" value="SKP1/BTB/POZ_sf"/>
</dbReference>
<feature type="domain" description="BTB" evidence="1">
    <location>
        <begin position="177"/>
        <end position="276"/>
    </location>
</feature>
<dbReference type="PANTHER" id="PTHR24413">
    <property type="entry name" value="SPECKLE-TYPE POZ PROTEIN"/>
    <property type="match status" value="1"/>
</dbReference>
<dbReference type="InterPro" id="IPR000210">
    <property type="entry name" value="BTB/POZ_dom"/>
</dbReference>